<gene>
    <name evidence="1" type="ORF">BGAPBR_0438</name>
</gene>
<keyword evidence="2" id="KW-1185">Reference proteome</keyword>
<evidence type="ECO:0000313" key="2">
    <source>
        <dbReference type="Proteomes" id="UP000006103"/>
    </source>
</evidence>
<dbReference type="AlphaFoldDB" id="B7XRH2"/>
<dbReference type="EMBL" id="ABJV02000001">
    <property type="protein sequence ID" value="EED29474.1"/>
    <property type="molecule type" value="Genomic_DNA"/>
</dbReference>
<dbReference type="Proteomes" id="UP000006103">
    <property type="component" value="Unassembled WGS sequence"/>
</dbReference>
<comment type="caution">
    <text evidence="1">The sequence shown here is derived from an EMBL/GenBank/DDBJ whole genome shotgun (WGS) entry which is preliminary data.</text>
</comment>
<name>B7XRH2_BORGR</name>
<evidence type="ECO:0000313" key="1">
    <source>
        <dbReference type="EMBL" id="EED29474.1"/>
    </source>
</evidence>
<protein>
    <submittedName>
        <fullName evidence="1">Uncharacterized protein</fullName>
    </submittedName>
</protein>
<organism evidence="1 2">
    <name type="scientific">Borreliella garinii PBr</name>
    <dbReference type="NCBI Taxonomy" id="498743"/>
    <lineage>
        <taxon>Bacteria</taxon>
        <taxon>Pseudomonadati</taxon>
        <taxon>Spirochaetota</taxon>
        <taxon>Spirochaetia</taxon>
        <taxon>Spirochaetales</taxon>
        <taxon>Borreliaceae</taxon>
        <taxon>Borreliella</taxon>
    </lineage>
</organism>
<sequence>MARASALQAEGQGFESLNLHYVYRLSMSLSSLLKVKIIIGIGDSEKLSKFRRQTKE</sequence>
<reference evidence="1 2" key="1">
    <citation type="journal article" date="2011" name="J. Bacteriol.">
        <title>Whole-genome sequences of two Borrelia afzelii and two Borrelia garinii Lyme disease agent isolates.</title>
        <authorList>
            <person name="Casjens S.R."/>
            <person name="Mongodin E.F."/>
            <person name="Qiu W.-G."/>
            <person name="Dunn J.J."/>
            <person name="Luft B.J."/>
            <person name="Fraser-Liggett C.M."/>
            <person name="Schutzer S.E."/>
        </authorList>
    </citation>
    <scope>NUCLEOTIDE SEQUENCE [LARGE SCALE GENOMIC DNA]</scope>
    <source>
        <strain evidence="1 2">PBr</strain>
    </source>
</reference>
<accession>B7XRH2</accession>
<proteinExistence type="predicted"/>